<reference evidence="8 9" key="1">
    <citation type="submission" date="2016-07" db="EMBL/GenBank/DDBJ databases">
        <title>Pervasive Adenine N6-methylation of Active Genes in Fungi.</title>
        <authorList>
            <consortium name="DOE Joint Genome Institute"/>
            <person name="Mondo S.J."/>
            <person name="Dannebaum R.O."/>
            <person name="Kuo R.C."/>
            <person name="Labutti K."/>
            <person name="Haridas S."/>
            <person name="Kuo A."/>
            <person name="Salamov A."/>
            <person name="Ahrendt S.R."/>
            <person name="Lipzen A."/>
            <person name="Sullivan W."/>
            <person name="Andreopoulos W.B."/>
            <person name="Clum A."/>
            <person name="Lindquist E."/>
            <person name="Daum C."/>
            <person name="Ramamoorthy G.K."/>
            <person name="Gryganskyi A."/>
            <person name="Culley D."/>
            <person name="Magnuson J.K."/>
            <person name="James T.Y."/>
            <person name="O'Malley M.A."/>
            <person name="Stajich J.E."/>
            <person name="Spatafora J.W."/>
            <person name="Visel A."/>
            <person name="Grigoriev I.V."/>
        </authorList>
    </citation>
    <scope>NUCLEOTIDE SEQUENCE [LARGE SCALE GENOMIC DNA]</scope>
    <source>
        <strain evidence="8 9">CBS 115471</strain>
    </source>
</reference>
<evidence type="ECO:0000256" key="2">
    <source>
        <dbReference type="ARBA" id="ARBA00022692"/>
    </source>
</evidence>
<evidence type="ECO:0000256" key="4">
    <source>
        <dbReference type="ARBA" id="ARBA00023136"/>
    </source>
</evidence>
<evidence type="ECO:0000256" key="6">
    <source>
        <dbReference type="SAM" id="Phobius"/>
    </source>
</evidence>
<proteinExistence type="inferred from homology"/>
<protein>
    <recommendedName>
        <fullName evidence="7">Rhodopsin domain-containing protein</fullName>
    </recommendedName>
</protein>
<feature type="transmembrane region" description="Helical" evidence="6">
    <location>
        <begin position="268"/>
        <end position="291"/>
    </location>
</feature>
<dbReference type="Pfam" id="PF20684">
    <property type="entry name" value="Fung_rhodopsin"/>
    <property type="match status" value="1"/>
</dbReference>
<dbReference type="OrthoDB" id="444631at2759"/>
<evidence type="ECO:0000313" key="9">
    <source>
        <dbReference type="Proteomes" id="UP000193144"/>
    </source>
</evidence>
<name>A0A1Y1Z8Z1_9PLEO</name>
<evidence type="ECO:0000256" key="1">
    <source>
        <dbReference type="ARBA" id="ARBA00004141"/>
    </source>
</evidence>
<accession>A0A1Y1Z8Z1</accession>
<evidence type="ECO:0000313" key="8">
    <source>
        <dbReference type="EMBL" id="ORY06676.1"/>
    </source>
</evidence>
<organism evidence="8 9">
    <name type="scientific">Clohesyomyces aquaticus</name>
    <dbReference type="NCBI Taxonomy" id="1231657"/>
    <lineage>
        <taxon>Eukaryota</taxon>
        <taxon>Fungi</taxon>
        <taxon>Dikarya</taxon>
        <taxon>Ascomycota</taxon>
        <taxon>Pezizomycotina</taxon>
        <taxon>Dothideomycetes</taxon>
        <taxon>Pleosporomycetidae</taxon>
        <taxon>Pleosporales</taxon>
        <taxon>Lindgomycetaceae</taxon>
        <taxon>Clohesyomyces</taxon>
    </lineage>
</organism>
<evidence type="ECO:0000259" key="7">
    <source>
        <dbReference type="Pfam" id="PF20684"/>
    </source>
</evidence>
<feature type="transmembrane region" description="Helical" evidence="6">
    <location>
        <begin position="118"/>
        <end position="139"/>
    </location>
</feature>
<sequence>MALTRRATIQEMLQGVDLCLVPAAPAPDGRPPNFVDPPSLQPAVVAITTVMLTIAFIVLAGRLFVNRKSLKLPDWMMVVGFIFDVAVMGTQLALSRKYRHIWDTPICHLSGGFMKMTYVVDLITGPALFFPKAAIFLFYIQIFSTVRRVRIASIVGIVIAFFAYFPASLVLSYYDAPHVGQSWDELVANGMTHKGIPGGITVGVASAIVDIYVFVLPLPTLAGLHMPLAKRIQVISLFATAFLGVAASVVCMAYRIKLLRLTDPTWQAGVVAIPIIIENNVAIIVGSLPAFASFMRKYVTETSVYRTLRSRLFSSQLDTKDGWQQQDSIQTIGSSGKQRKRLPYYELSDISTVKSHITVPGEPDAAAENKHQDGIVCTVGLTQQEAKVRSAAQLV</sequence>
<dbReference type="InterPro" id="IPR049326">
    <property type="entry name" value="Rhodopsin_dom_fungi"/>
</dbReference>
<keyword evidence="2 6" id="KW-0812">Transmembrane</keyword>
<keyword evidence="3 6" id="KW-1133">Transmembrane helix</keyword>
<dbReference type="STRING" id="1231657.A0A1Y1Z8Z1"/>
<comment type="subcellular location">
    <subcellularLocation>
        <location evidence="1">Membrane</location>
        <topology evidence="1">Multi-pass membrane protein</topology>
    </subcellularLocation>
</comment>
<feature type="transmembrane region" description="Helical" evidence="6">
    <location>
        <begin position="200"/>
        <end position="222"/>
    </location>
</feature>
<feature type="transmembrane region" description="Helical" evidence="6">
    <location>
        <begin position="151"/>
        <end position="174"/>
    </location>
</feature>
<evidence type="ECO:0000256" key="3">
    <source>
        <dbReference type="ARBA" id="ARBA00022989"/>
    </source>
</evidence>
<feature type="domain" description="Rhodopsin" evidence="7">
    <location>
        <begin position="62"/>
        <end position="296"/>
    </location>
</feature>
<dbReference type="InterPro" id="IPR052337">
    <property type="entry name" value="SAT4-like"/>
</dbReference>
<feature type="transmembrane region" description="Helical" evidence="6">
    <location>
        <begin position="234"/>
        <end position="256"/>
    </location>
</feature>
<dbReference type="Proteomes" id="UP000193144">
    <property type="component" value="Unassembled WGS sequence"/>
</dbReference>
<gene>
    <name evidence="8" type="ORF">BCR34DRAFT_571221</name>
</gene>
<evidence type="ECO:0000256" key="5">
    <source>
        <dbReference type="ARBA" id="ARBA00038359"/>
    </source>
</evidence>
<feature type="transmembrane region" description="Helical" evidence="6">
    <location>
        <begin position="75"/>
        <end position="94"/>
    </location>
</feature>
<feature type="transmembrane region" description="Helical" evidence="6">
    <location>
        <begin position="43"/>
        <end position="63"/>
    </location>
</feature>
<comment type="similarity">
    <text evidence="5">Belongs to the SAT4 family.</text>
</comment>
<comment type="caution">
    <text evidence="8">The sequence shown here is derived from an EMBL/GenBank/DDBJ whole genome shotgun (WGS) entry which is preliminary data.</text>
</comment>
<dbReference type="PANTHER" id="PTHR33048">
    <property type="entry name" value="PTH11-LIKE INTEGRAL MEMBRANE PROTEIN (AFU_ORTHOLOGUE AFUA_5G11245)"/>
    <property type="match status" value="1"/>
</dbReference>
<keyword evidence="9" id="KW-1185">Reference proteome</keyword>
<dbReference type="AlphaFoldDB" id="A0A1Y1Z8Z1"/>
<dbReference type="EMBL" id="MCFA01000115">
    <property type="protein sequence ID" value="ORY06676.1"/>
    <property type="molecule type" value="Genomic_DNA"/>
</dbReference>
<dbReference type="GO" id="GO:0016020">
    <property type="term" value="C:membrane"/>
    <property type="evidence" value="ECO:0007669"/>
    <property type="project" value="UniProtKB-SubCell"/>
</dbReference>
<keyword evidence="4 6" id="KW-0472">Membrane</keyword>
<dbReference type="PANTHER" id="PTHR33048:SF47">
    <property type="entry name" value="INTEGRAL MEMBRANE PROTEIN-RELATED"/>
    <property type="match status" value="1"/>
</dbReference>